<protein>
    <recommendedName>
        <fullName evidence="7">Major facilitator superfamily (MFS) profile domain-containing protein</fullName>
    </recommendedName>
</protein>
<feature type="transmembrane region" description="Helical" evidence="6">
    <location>
        <begin position="440"/>
        <end position="459"/>
    </location>
</feature>
<feature type="transmembrane region" description="Helical" evidence="6">
    <location>
        <begin position="498"/>
        <end position="521"/>
    </location>
</feature>
<evidence type="ECO:0000313" key="8">
    <source>
        <dbReference type="EMBL" id="KAF4126797.1"/>
    </source>
</evidence>
<evidence type="ECO:0000256" key="4">
    <source>
        <dbReference type="ARBA" id="ARBA00023136"/>
    </source>
</evidence>
<evidence type="ECO:0000256" key="1">
    <source>
        <dbReference type="ARBA" id="ARBA00004141"/>
    </source>
</evidence>
<feature type="transmembrane region" description="Helical" evidence="6">
    <location>
        <begin position="236"/>
        <end position="256"/>
    </location>
</feature>
<dbReference type="Proteomes" id="UP000749293">
    <property type="component" value="Unassembled WGS sequence"/>
</dbReference>
<dbReference type="SUPFAM" id="SSF103473">
    <property type="entry name" value="MFS general substrate transporter"/>
    <property type="match status" value="1"/>
</dbReference>
<comment type="subcellular location">
    <subcellularLocation>
        <location evidence="1">Membrane</location>
        <topology evidence="1">Multi-pass membrane protein</topology>
    </subcellularLocation>
</comment>
<feature type="domain" description="Major facilitator superfamily (MFS) profile" evidence="7">
    <location>
        <begin position="75"/>
        <end position="555"/>
    </location>
</feature>
<feature type="transmembrane region" description="Helical" evidence="6">
    <location>
        <begin position="527"/>
        <end position="550"/>
    </location>
</feature>
<feature type="transmembrane region" description="Helical" evidence="6">
    <location>
        <begin position="345"/>
        <end position="369"/>
    </location>
</feature>
<feature type="transmembrane region" description="Helical" evidence="6">
    <location>
        <begin position="66"/>
        <end position="85"/>
    </location>
</feature>
<accession>A0A9P5D546</accession>
<comment type="caution">
    <text evidence="8">The sequence shown here is derived from an EMBL/GenBank/DDBJ whole genome shotgun (WGS) entry which is preliminary data.</text>
</comment>
<dbReference type="InterPro" id="IPR036259">
    <property type="entry name" value="MFS_trans_sf"/>
</dbReference>
<keyword evidence="2 6" id="KW-0812">Transmembrane</keyword>
<proteinExistence type="predicted"/>
<dbReference type="Gene3D" id="1.20.1250.20">
    <property type="entry name" value="MFS general substrate transporter like domains"/>
    <property type="match status" value="1"/>
</dbReference>
<dbReference type="GO" id="GO:0016020">
    <property type="term" value="C:membrane"/>
    <property type="evidence" value="ECO:0007669"/>
    <property type="project" value="UniProtKB-SubCell"/>
</dbReference>
<feature type="region of interest" description="Disordered" evidence="5">
    <location>
        <begin position="1"/>
        <end position="42"/>
    </location>
</feature>
<sequence>MATANGRDGRDARDQAAEETTALLNPRDGEEQDAVNSDGDMNGADDYTWDGYKDYEGLSRWRTPSVFWLLGPFIVFTLAFGGVMVPKLNLIVTLVCKQYLSDRHSADPSQPFVPVFVGGDNPQCNIPEVQSRVSTFNLVAAFTSGLLSSLVVPRLGRLSDRYGRTKLMAFASVGGVLSEILTVVVANFPDALDYRWLLLGSFFDGATGSFIGGSLLTQSYTTDCTPPSKRAVYIGYTHACLATGLALGPLLAAYFIKWTGSLLSIFYVVVACHLLYILTLAFVVPESLVAKKREAARRRHAKDQRDKDRHMGTWLARVQKVNPLEPLAILWPTGPGTSSRLRINLVSLTVVDTILVGVGIASGPIIILYSEYMFDWGNLESSQFVSTFAFLRAFILLGLFPLINHLARTLPAKRRAAAADVPVASLLREKNSGADPVDIWVLRFALSTEVIGAVGFMLARTGRAFFISGLITALSGLGSATIQATVTKHVPQRLVGQVLGAIGMLHALTRVIGPVIFNGIYAATVGILPQAFFFILVGIFLVAFLITLTLRPGDRAVVWEQTGDEDETEPLNPSEDARTDRLRNAVAIDEDQGMII</sequence>
<dbReference type="RefSeq" id="XP_035325449.1">
    <property type="nucleotide sequence ID" value="XM_035462519.1"/>
</dbReference>
<keyword evidence="9" id="KW-1185">Reference proteome</keyword>
<evidence type="ECO:0000259" key="7">
    <source>
        <dbReference type="PROSITE" id="PS50850"/>
    </source>
</evidence>
<dbReference type="InterPro" id="IPR011701">
    <property type="entry name" value="MFS"/>
</dbReference>
<evidence type="ECO:0000256" key="6">
    <source>
        <dbReference type="SAM" id="Phobius"/>
    </source>
</evidence>
<feature type="transmembrane region" description="Helical" evidence="6">
    <location>
        <begin position="194"/>
        <end position="216"/>
    </location>
</feature>
<dbReference type="InterPro" id="IPR020846">
    <property type="entry name" value="MFS_dom"/>
</dbReference>
<dbReference type="GO" id="GO:0022857">
    <property type="term" value="F:transmembrane transporter activity"/>
    <property type="evidence" value="ECO:0007669"/>
    <property type="project" value="InterPro"/>
</dbReference>
<feature type="compositionally biased region" description="Basic and acidic residues" evidence="5">
    <location>
        <begin position="7"/>
        <end position="16"/>
    </location>
</feature>
<evidence type="ECO:0000256" key="5">
    <source>
        <dbReference type="SAM" id="MobiDB-lite"/>
    </source>
</evidence>
<dbReference type="GeneID" id="55966764"/>
<dbReference type="Pfam" id="PF07690">
    <property type="entry name" value="MFS_1"/>
    <property type="match status" value="2"/>
</dbReference>
<dbReference type="PROSITE" id="PS50850">
    <property type="entry name" value="MFS"/>
    <property type="match status" value="1"/>
</dbReference>
<dbReference type="PANTHER" id="PTHR23507">
    <property type="entry name" value="ZGC:174356"/>
    <property type="match status" value="1"/>
</dbReference>
<evidence type="ECO:0000256" key="2">
    <source>
        <dbReference type="ARBA" id="ARBA00022692"/>
    </source>
</evidence>
<keyword evidence="4 6" id="KW-0472">Membrane</keyword>
<feature type="transmembrane region" description="Helical" evidence="6">
    <location>
        <begin position="135"/>
        <end position="155"/>
    </location>
</feature>
<feature type="transmembrane region" description="Helical" evidence="6">
    <location>
        <begin position="465"/>
        <end position="486"/>
    </location>
</feature>
<dbReference type="PANTHER" id="PTHR23507:SF40">
    <property type="entry name" value="TETRACYCLINE-EFFLUX TRANSPORTER"/>
    <property type="match status" value="1"/>
</dbReference>
<organism evidence="8 9">
    <name type="scientific">Geosmithia morbida</name>
    <dbReference type="NCBI Taxonomy" id="1094350"/>
    <lineage>
        <taxon>Eukaryota</taxon>
        <taxon>Fungi</taxon>
        <taxon>Dikarya</taxon>
        <taxon>Ascomycota</taxon>
        <taxon>Pezizomycotina</taxon>
        <taxon>Sordariomycetes</taxon>
        <taxon>Hypocreomycetidae</taxon>
        <taxon>Hypocreales</taxon>
        <taxon>Bionectriaceae</taxon>
        <taxon>Geosmithia</taxon>
    </lineage>
</organism>
<evidence type="ECO:0000256" key="3">
    <source>
        <dbReference type="ARBA" id="ARBA00022989"/>
    </source>
</evidence>
<dbReference type="EMBL" id="JAANYQ010000001">
    <property type="protein sequence ID" value="KAF4126797.1"/>
    <property type="molecule type" value="Genomic_DNA"/>
</dbReference>
<evidence type="ECO:0000313" key="9">
    <source>
        <dbReference type="Proteomes" id="UP000749293"/>
    </source>
</evidence>
<feature type="transmembrane region" description="Helical" evidence="6">
    <location>
        <begin position="262"/>
        <end position="284"/>
    </location>
</feature>
<dbReference type="AlphaFoldDB" id="A0A9P5D546"/>
<name>A0A9P5D546_9HYPO</name>
<dbReference type="OrthoDB" id="3026777at2759"/>
<feature type="transmembrane region" description="Helical" evidence="6">
    <location>
        <begin position="167"/>
        <end position="188"/>
    </location>
</feature>
<gene>
    <name evidence="8" type="ORF">GMORB2_0534</name>
</gene>
<reference evidence="8" key="1">
    <citation type="submission" date="2020-03" db="EMBL/GenBank/DDBJ databases">
        <title>Site-based positive gene gene selection in Geosmithia morbida across the United States reveals a broad range of putative effectors and factors for local host and environmental adapation.</title>
        <authorList>
            <person name="Onufrak A."/>
            <person name="Murdoch R.W."/>
            <person name="Gazis R."/>
            <person name="Huff M."/>
            <person name="Staton M."/>
            <person name="Klingeman W."/>
            <person name="Hadziabdic D."/>
        </authorList>
    </citation>
    <scope>NUCLEOTIDE SEQUENCE</scope>
    <source>
        <strain evidence="8">1262</strain>
    </source>
</reference>
<feature type="transmembrane region" description="Helical" evidence="6">
    <location>
        <begin position="389"/>
        <end position="407"/>
    </location>
</feature>
<keyword evidence="3 6" id="KW-1133">Transmembrane helix</keyword>